<accession>M2XML7</accession>
<feature type="domain" description="RRM" evidence="5">
    <location>
        <begin position="5"/>
        <end position="83"/>
    </location>
</feature>
<dbReference type="InterPro" id="IPR000504">
    <property type="entry name" value="RRM_dom"/>
</dbReference>
<dbReference type="SUPFAM" id="SSF54928">
    <property type="entry name" value="RNA-binding domain, RBD"/>
    <property type="match status" value="1"/>
</dbReference>
<dbReference type="SMART" id="SM00360">
    <property type="entry name" value="RRM"/>
    <property type="match status" value="1"/>
</dbReference>
<keyword evidence="1" id="KW-0677">Repeat</keyword>
<dbReference type="GeneID" id="17090067"/>
<dbReference type="InterPro" id="IPR002343">
    <property type="entry name" value="Hud_Sxl_RNA"/>
</dbReference>
<organism evidence="6 7">
    <name type="scientific">Galdieria sulphuraria</name>
    <name type="common">Red alga</name>
    <dbReference type="NCBI Taxonomy" id="130081"/>
    <lineage>
        <taxon>Eukaryota</taxon>
        <taxon>Rhodophyta</taxon>
        <taxon>Bangiophyceae</taxon>
        <taxon>Galdieriales</taxon>
        <taxon>Galdieriaceae</taxon>
        <taxon>Galdieria</taxon>
    </lineage>
</organism>
<dbReference type="PANTHER" id="PTHR48027">
    <property type="entry name" value="HETEROGENEOUS NUCLEAR RIBONUCLEOPROTEIN 87F-RELATED"/>
    <property type="match status" value="1"/>
</dbReference>
<feature type="compositionally biased region" description="Gly residues" evidence="4">
    <location>
        <begin position="94"/>
        <end position="112"/>
    </location>
</feature>
<evidence type="ECO:0000256" key="4">
    <source>
        <dbReference type="SAM" id="MobiDB-lite"/>
    </source>
</evidence>
<dbReference type="InterPro" id="IPR035979">
    <property type="entry name" value="RBD_domain_sf"/>
</dbReference>
<keyword evidence="7" id="KW-1185">Reference proteome</keyword>
<dbReference type="Gramene" id="EME31422">
    <property type="protein sequence ID" value="EME31422"/>
    <property type="gene ID" value="Gasu_13830"/>
</dbReference>
<dbReference type="AlphaFoldDB" id="M2XML7"/>
<proteinExistence type="predicted"/>
<dbReference type="EMBL" id="KB454492">
    <property type="protein sequence ID" value="EME31422.1"/>
    <property type="molecule type" value="Genomic_DNA"/>
</dbReference>
<evidence type="ECO:0000313" key="7">
    <source>
        <dbReference type="Proteomes" id="UP000030680"/>
    </source>
</evidence>
<dbReference type="PRINTS" id="PR00961">
    <property type="entry name" value="HUDSXLRNA"/>
</dbReference>
<feature type="region of interest" description="Disordered" evidence="4">
    <location>
        <begin position="82"/>
        <end position="148"/>
    </location>
</feature>
<dbReference type="Gene3D" id="3.30.70.330">
    <property type="match status" value="1"/>
</dbReference>
<dbReference type="Proteomes" id="UP000030680">
    <property type="component" value="Unassembled WGS sequence"/>
</dbReference>
<evidence type="ECO:0000313" key="6">
    <source>
        <dbReference type="EMBL" id="EME31422.1"/>
    </source>
</evidence>
<dbReference type="OMA" id="VHGLSWH"/>
<dbReference type="InterPro" id="IPR048289">
    <property type="entry name" value="RRM2_NsCP33-like"/>
</dbReference>
<reference evidence="7" key="1">
    <citation type="journal article" date="2013" name="Science">
        <title>Gene transfer from bacteria and archaea facilitated evolution of an extremophilic eukaryote.</title>
        <authorList>
            <person name="Schonknecht G."/>
            <person name="Chen W.H."/>
            <person name="Ternes C.M."/>
            <person name="Barbier G.G."/>
            <person name="Shrestha R.P."/>
            <person name="Stanke M."/>
            <person name="Brautigam A."/>
            <person name="Baker B.J."/>
            <person name="Banfield J.F."/>
            <person name="Garavito R.M."/>
            <person name="Carr K."/>
            <person name="Wilkerson C."/>
            <person name="Rensing S.A."/>
            <person name="Gagneul D."/>
            <person name="Dickenson N.E."/>
            <person name="Oesterhelt C."/>
            <person name="Lercher M.J."/>
            <person name="Weber A.P."/>
        </authorList>
    </citation>
    <scope>NUCLEOTIDE SEQUENCE [LARGE SCALE GENOMIC DNA]</scope>
    <source>
        <strain evidence="7">074W</strain>
    </source>
</reference>
<dbReference type="Pfam" id="PF00076">
    <property type="entry name" value="RRM_1"/>
    <property type="match status" value="1"/>
</dbReference>
<feature type="compositionally biased region" description="Basic and acidic residues" evidence="4">
    <location>
        <begin position="82"/>
        <end position="92"/>
    </location>
</feature>
<dbReference type="OrthoDB" id="439808at2759"/>
<evidence type="ECO:0000256" key="1">
    <source>
        <dbReference type="ARBA" id="ARBA00022737"/>
    </source>
</evidence>
<feature type="compositionally biased region" description="Basic and acidic residues" evidence="4">
    <location>
        <begin position="113"/>
        <end position="148"/>
    </location>
</feature>
<dbReference type="STRING" id="130081.M2XML7"/>
<dbReference type="InterPro" id="IPR052462">
    <property type="entry name" value="SLIRP/GR-RBP-like"/>
</dbReference>
<dbReference type="RefSeq" id="XP_005707942.1">
    <property type="nucleotide sequence ID" value="XM_005707885.1"/>
</dbReference>
<dbReference type="GO" id="GO:1990904">
    <property type="term" value="C:ribonucleoprotein complex"/>
    <property type="evidence" value="ECO:0007669"/>
    <property type="project" value="InterPro"/>
</dbReference>
<gene>
    <name evidence="6" type="ORF">Gasu_13830</name>
</gene>
<sequence length="148" mass="16758">MSEDNRVFVGGLPWSISEEDLKQVFSKYGEVVDARVVIDRETGRSRGFGFISYAESSSVDECIAALDGQDLQGRTIRVNKAMTREQRDDEFASGRGGGGRGRYGGGFRSGGGFERRDYDNRRNYDRGDGGRYNRERRDGGFRRREDFD</sequence>
<protein>
    <submittedName>
        <fullName evidence="6">Glycine-rich RNA binding protein isoform 1</fullName>
    </submittedName>
</protein>
<dbReference type="CDD" id="cd21608">
    <property type="entry name" value="RRM2_NsCP33_like"/>
    <property type="match status" value="1"/>
</dbReference>
<keyword evidence="2 3" id="KW-0694">RNA-binding</keyword>
<name>M2XML7_GALSU</name>
<evidence type="ECO:0000256" key="3">
    <source>
        <dbReference type="PROSITE-ProRule" id="PRU00176"/>
    </source>
</evidence>
<dbReference type="eggNOG" id="KOG0118">
    <property type="taxonomic scope" value="Eukaryota"/>
</dbReference>
<evidence type="ECO:0000256" key="2">
    <source>
        <dbReference type="ARBA" id="ARBA00022884"/>
    </source>
</evidence>
<evidence type="ECO:0000259" key="5">
    <source>
        <dbReference type="PROSITE" id="PS50102"/>
    </source>
</evidence>
<dbReference type="InterPro" id="IPR012677">
    <property type="entry name" value="Nucleotide-bd_a/b_plait_sf"/>
</dbReference>
<dbReference type="GO" id="GO:0003723">
    <property type="term" value="F:RNA binding"/>
    <property type="evidence" value="ECO:0007669"/>
    <property type="project" value="UniProtKB-UniRule"/>
</dbReference>
<dbReference type="PROSITE" id="PS50102">
    <property type="entry name" value="RRM"/>
    <property type="match status" value="1"/>
</dbReference>